<evidence type="ECO:0000256" key="3">
    <source>
        <dbReference type="ARBA" id="ARBA00022692"/>
    </source>
</evidence>
<dbReference type="EMBL" id="CZQD01000038">
    <property type="protein sequence ID" value="CUS57232.1"/>
    <property type="molecule type" value="Genomic_DNA"/>
</dbReference>
<evidence type="ECO:0000256" key="6">
    <source>
        <dbReference type="SAM" id="Phobius"/>
    </source>
</evidence>
<keyword evidence="3 6" id="KW-0812">Transmembrane</keyword>
<gene>
    <name evidence="7" type="ORF">MGWOODY_Hyp835</name>
</gene>
<feature type="transmembrane region" description="Helical" evidence="6">
    <location>
        <begin position="113"/>
        <end position="135"/>
    </location>
</feature>
<evidence type="ECO:0000256" key="4">
    <source>
        <dbReference type="ARBA" id="ARBA00022989"/>
    </source>
</evidence>
<dbReference type="AlphaFoldDB" id="A0A161JQD4"/>
<feature type="transmembrane region" description="Helical" evidence="6">
    <location>
        <begin position="6"/>
        <end position="31"/>
    </location>
</feature>
<keyword evidence="4 6" id="KW-1133">Transmembrane helix</keyword>
<dbReference type="GO" id="GO:0015171">
    <property type="term" value="F:amino acid transmembrane transporter activity"/>
    <property type="evidence" value="ECO:0007669"/>
    <property type="project" value="TreeGrafter"/>
</dbReference>
<dbReference type="PANTHER" id="PTHR30086">
    <property type="entry name" value="ARGININE EXPORTER PROTEIN ARGO"/>
    <property type="match status" value="1"/>
</dbReference>
<evidence type="ECO:0000256" key="2">
    <source>
        <dbReference type="ARBA" id="ARBA00022475"/>
    </source>
</evidence>
<keyword evidence="5 6" id="KW-0472">Membrane</keyword>
<feature type="transmembrane region" description="Helical" evidence="6">
    <location>
        <begin position="141"/>
        <end position="170"/>
    </location>
</feature>
<dbReference type="Pfam" id="PF01810">
    <property type="entry name" value="LysE"/>
    <property type="match status" value="1"/>
</dbReference>
<evidence type="ECO:0000256" key="5">
    <source>
        <dbReference type="ARBA" id="ARBA00023136"/>
    </source>
</evidence>
<feature type="transmembrane region" description="Helical" evidence="6">
    <location>
        <begin position="182"/>
        <end position="200"/>
    </location>
</feature>
<protein>
    <submittedName>
        <fullName evidence="7">Threonine efflux protein</fullName>
    </submittedName>
</protein>
<evidence type="ECO:0000313" key="7">
    <source>
        <dbReference type="EMBL" id="CUS57232.1"/>
    </source>
</evidence>
<dbReference type="PANTHER" id="PTHR30086:SF20">
    <property type="entry name" value="ARGININE EXPORTER PROTEIN ARGO-RELATED"/>
    <property type="match status" value="1"/>
</dbReference>
<feature type="transmembrane region" description="Helical" evidence="6">
    <location>
        <begin position="43"/>
        <end position="69"/>
    </location>
</feature>
<dbReference type="InterPro" id="IPR001123">
    <property type="entry name" value="LeuE-type"/>
</dbReference>
<proteinExistence type="predicted"/>
<dbReference type="GO" id="GO:0005886">
    <property type="term" value="C:plasma membrane"/>
    <property type="evidence" value="ECO:0007669"/>
    <property type="project" value="UniProtKB-SubCell"/>
</dbReference>
<sequence length="207" mass="21729">MLNHIDWAAFLIAMAAVELTPGPNMGWLAALSAQQGRAAGMRAVAGITLGLAAQLVAAATGLSALLAGMPMLYDTLRWAGVAFMVYLAVEAWRDTGSVSPLNRNKAAGFWRGLAANLLNPKALVFYLVVVGQFASDTAGPIWLQIVALGVIHLVVATTIHTSIVLAGSRFGQKLEAYRTAPLLRGTFAIMLLGIAVWIAVSTGRSVS</sequence>
<comment type="subcellular location">
    <subcellularLocation>
        <location evidence="1">Cell membrane</location>
        <topology evidence="1">Multi-pass membrane protein</topology>
    </subcellularLocation>
</comment>
<evidence type="ECO:0000256" key="1">
    <source>
        <dbReference type="ARBA" id="ARBA00004651"/>
    </source>
</evidence>
<organism evidence="7">
    <name type="scientific">hydrothermal vent metagenome</name>
    <dbReference type="NCBI Taxonomy" id="652676"/>
    <lineage>
        <taxon>unclassified sequences</taxon>
        <taxon>metagenomes</taxon>
        <taxon>ecological metagenomes</taxon>
    </lineage>
</organism>
<accession>A0A161JQD4</accession>
<keyword evidence="2" id="KW-1003">Cell membrane</keyword>
<name>A0A161JQD4_9ZZZZ</name>
<reference evidence="7" key="1">
    <citation type="submission" date="2015-10" db="EMBL/GenBank/DDBJ databases">
        <authorList>
            <person name="Gilbert D.G."/>
        </authorList>
    </citation>
    <scope>NUCLEOTIDE SEQUENCE</scope>
</reference>